<dbReference type="InterPro" id="IPR036960">
    <property type="entry name" value="T-box_sf"/>
</dbReference>
<dbReference type="InterPro" id="IPR046360">
    <property type="entry name" value="T-box_DNA-bd"/>
</dbReference>
<feature type="compositionally biased region" description="Acidic residues" evidence="6">
    <location>
        <begin position="201"/>
        <end position="226"/>
    </location>
</feature>
<keyword evidence="2 5" id="KW-0238">DNA-binding</keyword>
<keyword evidence="3" id="KW-0804">Transcription</keyword>
<dbReference type="GO" id="GO:0000978">
    <property type="term" value="F:RNA polymerase II cis-regulatory region sequence-specific DNA binding"/>
    <property type="evidence" value="ECO:0007669"/>
    <property type="project" value="InterPro"/>
</dbReference>
<dbReference type="GO" id="GO:0000981">
    <property type="term" value="F:DNA-binding transcription factor activity, RNA polymerase II-specific"/>
    <property type="evidence" value="ECO:0007669"/>
    <property type="project" value="TreeGrafter"/>
</dbReference>
<sequence>MISADLSENVKWHWQALDERGHEMQLCNSVNKVHPLLEYRVHGLDADKNYEMRLHFEQTEEKRFDPQDGKLKSYLDADVPCAEANRDPQVVWHQQGAQSGSDWMKAPFGFHDLRITSKQEAKQDSVVLLRRFHAYTPTLVIFEDNGTSKKPVSTTKLEYTKFITVRVILSKEVAELKRQNGVDKDALRKKFNLIEEKDGAGEEGDEEAPGEIEDEEGQYEEEDDADGAEYDAVGAERGNENEGGGAHQDVGFEVVVEDAFALQNGMEGDMEAAVPDALPNVDQPRTLSNPRKRVADEPLTRQEKITPPPLPRFHLNAHFMNLWLQVYLPGSTTQRLRELWEQFSSPEAMAMKNGFFTPQEFADDFPDNSTEEIDIFARVYTFCCFFKLCWHSMFGNWSAPITECFAISSWETGYRINNYII</sequence>
<dbReference type="InterPro" id="IPR001699">
    <property type="entry name" value="TF_T-box"/>
</dbReference>
<proteinExistence type="predicted"/>
<dbReference type="HOGENOM" id="CLU_652529_0_0_1"/>
<dbReference type="PRINTS" id="PR00937">
    <property type="entry name" value="TBOX"/>
</dbReference>
<dbReference type="GO" id="GO:0045893">
    <property type="term" value="P:positive regulation of DNA-templated transcription"/>
    <property type="evidence" value="ECO:0007669"/>
    <property type="project" value="InterPro"/>
</dbReference>
<dbReference type="Gene3D" id="2.60.40.820">
    <property type="entry name" value="Transcription factor, T-box"/>
    <property type="match status" value="1"/>
</dbReference>
<keyword evidence="9" id="KW-1185">Reference proteome</keyword>
<comment type="subcellular location">
    <subcellularLocation>
        <location evidence="5">Nucleus</location>
    </subcellularLocation>
</comment>
<protein>
    <recommendedName>
        <fullName evidence="7">T-box domain-containing protein</fullName>
    </recommendedName>
</protein>
<dbReference type="SUPFAM" id="SSF49417">
    <property type="entry name" value="p53-like transcription factors"/>
    <property type="match status" value="1"/>
</dbReference>
<gene>
    <name evidence="8" type="ORF">CAEBREN_13272</name>
</gene>
<evidence type="ECO:0000256" key="1">
    <source>
        <dbReference type="ARBA" id="ARBA00023015"/>
    </source>
</evidence>
<dbReference type="eggNOG" id="KOG3585">
    <property type="taxonomic scope" value="Eukaryota"/>
</dbReference>
<dbReference type="Pfam" id="PF00907">
    <property type="entry name" value="T-box"/>
    <property type="match status" value="1"/>
</dbReference>
<dbReference type="PANTHER" id="PTHR11267:SF59">
    <property type="entry name" value="T-BOX PROTEIN 11-RELATED"/>
    <property type="match status" value="1"/>
</dbReference>
<dbReference type="OMA" id="ERGHEMQ"/>
<name>G0MBD2_CAEBE</name>
<dbReference type="GO" id="GO:0005634">
    <property type="term" value="C:nucleus"/>
    <property type="evidence" value="ECO:0007669"/>
    <property type="project" value="UniProtKB-SubCell"/>
</dbReference>
<dbReference type="STRING" id="135651.G0MBD2"/>
<dbReference type="InterPro" id="IPR008967">
    <property type="entry name" value="p53-like_TF_DNA-bd_sf"/>
</dbReference>
<dbReference type="InParanoid" id="G0MBD2"/>
<keyword evidence="4 5" id="KW-0539">Nucleus</keyword>
<feature type="domain" description="T-box" evidence="7">
    <location>
        <begin position="14"/>
        <end position="189"/>
    </location>
</feature>
<reference evidence="9" key="1">
    <citation type="submission" date="2011-07" db="EMBL/GenBank/DDBJ databases">
        <authorList>
            <consortium name="Caenorhabditis brenneri Sequencing and Analysis Consortium"/>
            <person name="Wilson R.K."/>
        </authorList>
    </citation>
    <scope>NUCLEOTIDE SEQUENCE [LARGE SCALE GENOMIC DNA]</scope>
    <source>
        <strain evidence="9">PB2801</strain>
    </source>
</reference>
<evidence type="ECO:0000256" key="3">
    <source>
        <dbReference type="ARBA" id="ARBA00023163"/>
    </source>
</evidence>
<evidence type="ECO:0000256" key="5">
    <source>
        <dbReference type="PROSITE-ProRule" id="PRU00201"/>
    </source>
</evidence>
<evidence type="ECO:0000256" key="4">
    <source>
        <dbReference type="ARBA" id="ARBA00023242"/>
    </source>
</evidence>
<evidence type="ECO:0000256" key="6">
    <source>
        <dbReference type="SAM" id="MobiDB-lite"/>
    </source>
</evidence>
<dbReference type="SMART" id="SM00425">
    <property type="entry name" value="TBOX"/>
    <property type="match status" value="1"/>
</dbReference>
<dbReference type="PANTHER" id="PTHR11267">
    <property type="entry name" value="T-BOX PROTEIN-RELATED"/>
    <property type="match status" value="1"/>
</dbReference>
<organism evidence="9">
    <name type="scientific">Caenorhabditis brenneri</name>
    <name type="common">Nematode worm</name>
    <dbReference type="NCBI Taxonomy" id="135651"/>
    <lineage>
        <taxon>Eukaryota</taxon>
        <taxon>Metazoa</taxon>
        <taxon>Ecdysozoa</taxon>
        <taxon>Nematoda</taxon>
        <taxon>Chromadorea</taxon>
        <taxon>Rhabditida</taxon>
        <taxon>Rhabditina</taxon>
        <taxon>Rhabditomorpha</taxon>
        <taxon>Rhabditoidea</taxon>
        <taxon>Rhabditidae</taxon>
        <taxon>Peloderinae</taxon>
        <taxon>Caenorhabditis</taxon>
    </lineage>
</organism>
<evidence type="ECO:0000313" key="8">
    <source>
        <dbReference type="EMBL" id="EGT40645.1"/>
    </source>
</evidence>
<dbReference type="GO" id="GO:0001708">
    <property type="term" value="P:cell fate specification"/>
    <property type="evidence" value="ECO:0007669"/>
    <property type="project" value="TreeGrafter"/>
</dbReference>
<evidence type="ECO:0000313" key="9">
    <source>
        <dbReference type="Proteomes" id="UP000008068"/>
    </source>
</evidence>
<accession>G0MBD2</accession>
<evidence type="ECO:0000259" key="7">
    <source>
        <dbReference type="PROSITE" id="PS50252"/>
    </source>
</evidence>
<dbReference type="Proteomes" id="UP000008068">
    <property type="component" value="Unassembled WGS sequence"/>
</dbReference>
<dbReference type="EMBL" id="GL379788">
    <property type="protein sequence ID" value="EGT40645.1"/>
    <property type="molecule type" value="Genomic_DNA"/>
</dbReference>
<comment type="caution">
    <text evidence="5">Lacks conserved residue(s) required for the propagation of feature annotation.</text>
</comment>
<dbReference type="GO" id="GO:0000785">
    <property type="term" value="C:chromatin"/>
    <property type="evidence" value="ECO:0007669"/>
    <property type="project" value="TreeGrafter"/>
</dbReference>
<dbReference type="AlphaFoldDB" id="G0MBD2"/>
<feature type="region of interest" description="Disordered" evidence="6">
    <location>
        <begin position="194"/>
        <end position="226"/>
    </location>
</feature>
<dbReference type="PROSITE" id="PS50252">
    <property type="entry name" value="TBOX_3"/>
    <property type="match status" value="1"/>
</dbReference>
<dbReference type="CDD" id="cd00182">
    <property type="entry name" value="T-box"/>
    <property type="match status" value="1"/>
</dbReference>
<evidence type="ECO:0000256" key="2">
    <source>
        <dbReference type="ARBA" id="ARBA00023125"/>
    </source>
</evidence>
<keyword evidence="1" id="KW-0805">Transcription regulation</keyword>